<evidence type="ECO:0000256" key="2">
    <source>
        <dbReference type="ARBA" id="ARBA00022801"/>
    </source>
</evidence>
<dbReference type="EMBL" id="MU032351">
    <property type="protein sequence ID" value="KAF3762018.1"/>
    <property type="molecule type" value="Genomic_DNA"/>
</dbReference>
<dbReference type="Gene3D" id="3.40.50.1820">
    <property type="entry name" value="alpha/beta hydrolase"/>
    <property type="match status" value="1"/>
</dbReference>
<feature type="signal peptide" evidence="3">
    <location>
        <begin position="1"/>
        <end position="21"/>
    </location>
</feature>
<dbReference type="EC" id="3.1.1.-" evidence="3"/>
<proteinExistence type="inferred from homology"/>
<dbReference type="GO" id="GO:0016787">
    <property type="term" value="F:hydrolase activity"/>
    <property type="evidence" value="ECO:0007669"/>
    <property type="project" value="UniProtKB-KW"/>
</dbReference>
<comment type="caution">
    <text evidence="5">The sequence shown here is derived from an EMBL/GenBank/DDBJ whole genome shotgun (WGS) entry which is preliminary data.</text>
</comment>
<dbReference type="PROSITE" id="PS00122">
    <property type="entry name" value="CARBOXYLESTERASE_B_1"/>
    <property type="match status" value="1"/>
</dbReference>
<keyword evidence="2 3" id="KW-0378">Hydrolase</keyword>
<evidence type="ECO:0000256" key="3">
    <source>
        <dbReference type="RuleBase" id="RU361235"/>
    </source>
</evidence>
<dbReference type="RefSeq" id="XP_040772997.1">
    <property type="nucleotide sequence ID" value="XM_040917840.1"/>
</dbReference>
<evidence type="ECO:0000259" key="4">
    <source>
        <dbReference type="Pfam" id="PF00135"/>
    </source>
</evidence>
<dbReference type="InterPro" id="IPR029058">
    <property type="entry name" value="AB_hydrolase_fold"/>
</dbReference>
<protein>
    <recommendedName>
        <fullName evidence="3">Carboxylic ester hydrolase</fullName>
        <ecNumber evidence="3">3.1.1.-</ecNumber>
    </recommendedName>
</protein>
<dbReference type="InterPro" id="IPR002018">
    <property type="entry name" value="CarbesteraseB"/>
</dbReference>
<accession>A0A9P5CKF3</accession>
<evidence type="ECO:0000313" key="5">
    <source>
        <dbReference type="EMBL" id="KAF3762018.1"/>
    </source>
</evidence>
<gene>
    <name evidence="5" type="ORF">M406DRAFT_266929</name>
</gene>
<feature type="domain" description="Carboxylesterase type B" evidence="4">
    <location>
        <begin position="26"/>
        <end position="497"/>
    </location>
</feature>
<keyword evidence="6" id="KW-1185">Reference proteome</keyword>
<sequence length="526" mass="56784">MGVRVSRDVRAALIGLPLAQAALYSGVVQTEYGPVQGYQAFNESQEGLSANWADVAVWKGIPFAATTAGENRWRPPQAANPWNTTFDAGEFGNICPGVLTDAGTYTVSEDCLNLNVWSSANSSDAKLPVVMWSCPAESTAADSEFNGGGMADAGVVFVSYNSRTGVLGSLATPELSEERYEAVGVNSSGNWAMLDQQAALKWIHANIAAFGGDPDHITVQGQSAGSAASYHVVNSPLVAGLIVGAIIESGVRDPHDPLCTSLAEAYDNQTTAIAHGEEYLTSLGVSTIAEARNLSLDTVLAATFGGKTAAIDYYAMPSTYLEELLQGPANDVPIITGNTRDESGATYDLQLTYAEYLQDLNETFSGEWFERFFEAYPANESGNAGVPYNAQWSDRSKVGTYFWTLLWQISASSPVYNYYWDHAPPGQSSGAYHESEIYYALNNLYANAEQFPWTADDYAIAQELNGYWVNFIKTGNPNGGNLTYWPAASNASQAVQHVGDGWGQIPVAHDYQVQLFSEWFNTLVAY</sequence>
<dbReference type="Proteomes" id="UP000803844">
    <property type="component" value="Unassembled WGS sequence"/>
</dbReference>
<dbReference type="GeneID" id="63834969"/>
<dbReference type="SUPFAM" id="SSF53474">
    <property type="entry name" value="alpha/beta-Hydrolases"/>
    <property type="match status" value="1"/>
</dbReference>
<dbReference type="InterPro" id="IPR019826">
    <property type="entry name" value="Carboxylesterase_B_AS"/>
</dbReference>
<dbReference type="AlphaFoldDB" id="A0A9P5CKF3"/>
<dbReference type="PANTHER" id="PTHR11559">
    <property type="entry name" value="CARBOXYLESTERASE"/>
    <property type="match status" value="1"/>
</dbReference>
<evidence type="ECO:0000313" key="6">
    <source>
        <dbReference type="Proteomes" id="UP000803844"/>
    </source>
</evidence>
<feature type="chain" id="PRO_5040547762" description="Carboxylic ester hydrolase" evidence="3">
    <location>
        <begin position="22"/>
        <end position="526"/>
    </location>
</feature>
<reference evidence="5" key="1">
    <citation type="journal article" date="2020" name="Phytopathology">
        <title>Genome sequence of the chestnut blight fungus Cryphonectria parasitica EP155: A fundamental resource for an archetypical invasive plant pathogen.</title>
        <authorList>
            <person name="Crouch J.A."/>
            <person name="Dawe A."/>
            <person name="Aerts A."/>
            <person name="Barry K."/>
            <person name="Churchill A.C.L."/>
            <person name="Grimwood J."/>
            <person name="Hillman B."/>
            <person name="Milgroom M.G."/>
            <person name="Pangilinan J."/>
            <person name="Smith M."/>
            <person name="Salamov A."/>
            <person name="Schmutz J."/>
            <person name="Yadav J."/>
            <person name="Grigoriev I.V."/>
            <person name="Nuss D."/>
        </authorList>
    </citation>
    <scope>NUCLEOTIDE SEQUENCE</scope>
    <source>
        <strain evidence="5">EP155</strain>
    </source>
</reference>
<dbReference type="InterPro" id="IPR050309">
    <property type="entry name" value="Type-B_Carboxylest/Lipase"/>
</dbReference>
<name>A0A9P5CKF3_CRYP1</name>
<evidence type="ECO:0000256" key="1">
    <source>
        <dbReference type="ARBA" id="ARBA00005964"/>
    </source>
</evidence>
<comment type="similarity">
    <text evidence="1 3">Belongs to the type-B carboxylesterase/lipase family.</text>
</comment>
<dbReference type="OrthoDB" id="408631at2759"/>
<dbReference type="Pfam" id="PF00135">
    <property type="entry name" value="COesterase"/>
    <property type="match status" value="1"/>
</dbReference>
<keyword evidence="3" id="KW-0732">Signal</keyword>
<organism evidence="5 6">
    <name type="scientific">Cryphonectria parasitica (strain ATCC 38755 / EP155)</name>
    <dbReference type="NCBI Taxonomy" id="660469"/>
    <lineage>
        <taxon>Eukaryota</taxon>
        <taxon>Fungi</taxon>
        <taxon>Dikarya</taxon>
        <taxon>Ascomycota</taxon>
        <taxon>Pezizomycotina</taxon>
        <taxon>Sordariomycetes</taxon>
        <taxon>Sordariomycetidae</taxon>
        <taxon>Diaporthales</taxon>
        <taxon>Cryphonectriaceae</taxon>
        <taxon>Cryphonectria-Endothia species complex</taxon>
        <taxon>Cryphonectria</taxon>
    </lineage>
</organism>